<organism evidence="2">
    <name type="scientific">Oryza nivara</name>
    <name type="common">Indian wild rice</name>
    <name type="synonym">Oryza sativa f. spontanea</name>
    <dbReference type="NCBI Taxonomy" id="4536"/>
    <lineage>
        <taxon>Eukaryota</taxon>
        <taxon>Viridiplantae</taxon>
        <taxon>Streptophyta</taxon>
        <taxon>Embryophyta</taxon>
        <taxon>Tracheophyta</taxon>
        <taxon>Spermatophyta</taxon>
        <taxon>Magnoliopsida</taxon>
        <taxon>Liliopsida</taxon>
        <taxon>Poales</taxon>
        <taxon>Poaceae</taxon>
        <taxon>BOP clade</taxon>
        <taxon>Oryzoideae</taxon>
        <taxon>Oryzeae</taxon>
        <taxon>Oryzinae</taxon>
        <taxon>Oryza</taxon>
    </lineage>
</organism>
<proteinExistence type="predicted"/>
<keyword evidence="3" id="KW-1185">Reference proteome</keyword>
<evidence type="ECO:0000313" key="2">
    <source>
        <dbReference type="EnsemblPlants" id="ONIVA08G05350.1"/>
    </source>
</evidence>
<feature type="region of interest" description="Disordered" evidence="1">
    <location>
        <begin position="35"/>
        <end position="58"/>
    </location>
</feature>
<dbReference type="EnsemblPlants" id="ONIVA08G05350.1">
    <property type="protein sequence ID" value="ONIVA08G05350.1"/>
    <property type="gene ID" value="ONIVA08G05350"/>
</dbReference>
<reference evidence="2" key="2">
    <citation type="submission" date="2018-04" db="EMBL/GenBank/DDBJ databases">
        <title>OnivRS2 (Oryza nivara Reference Sequence Version 2).</title>
        <authorList>
            <person name="Zhang J."/>
            <person name="Kudrna D."/>
            <person name="Lee S."/>
            <person name="Talag J."/>
            <person name="Rajasekar S."/>
            <person name="Welchert J."/>
            <person name="Hsing Y.-I."/>
            <person name="Wing R.A."/>
        </authorList>
    </citation>
    <scope>NUCLEOTIDE SEQUENCE [LARGE SCALE GENOMIC DNA]</scope>
    <source>
        <strain evidence="2">SL10</strain>
    </source>
</reference>
<dbReference type="PANTHER" id="PTHR35101:SF11">
    <property type="entry name" value="OS08G0192100 PROTEIN"/>
    <property type="match status" value="1"/>
</dbReference>
<accession>A0A0E0I830</accession>
<name>A0A0E0I830_ORYNI</name>
<evidence type="ECO:0000313" key="3">
    <source>
        <dbReference type="Proteomes" id="UP000006591"/>
    </source>
</evidence>
<reference evidence="2" key="1">
    <citation type="submission" date="2015-04" db="UniProtKB">
        <authorList>
            <consortium name="EnsemblPlants"/>
        </authorList>
    </citation>
    <scope>IDENTIFICATION</scope>
    <source>
        <strain evidence="2">SL10</strain>
    </source>
</reference>
<dbReference type="AlphaFoldDB" id="A0A0E0I830"/>
<dbReference type="OMA" id="TSYNKEF"/>
<sequence length="84" mass="9411">MAQFISQITTEVAPSKLSSIIRRARLLTMLDTITEDDREAMESPRAPPRRTSYDKEFGGTSVHCTNKEVLLAPMVKVGYLKIKA</sequence>
<dbReference type="Gramene" id="ONIVA08G05350.1">
    <property type="protein sequence ID" value="ONIVA08G05350.1"/>
    <property type="gene ID" value="ONIVA08G05350"/>
</dbReference>
<evidence type="ECO:0000256" key="1">
    <source>
        <dbReference type="SAM" id="MobiDB-lite"/>
    </source>
</evidence>
<dbReference type="Proteomes" id="UP000006591">
    <property type="component" value="Chromosome 8"/>
</dbReference>
<dbReference type="PANTHER" id="PTHR35101">
    <property type="entry name" value="OS02G0162600 PROTEIN"/>
    <property type="match status" value="1"/>
</dbReference>
<dbReference type="HOGENOM" id="CLU_2531172_0_0_1"/>
<protein>
    <submittedName>
        <fullName evidence="2">Uncharacterized protein</fullName>
    </submittedName>
</protein>